<evidence type="ECO:0000313" key="1">
    <source>
        <dbReference type="EMBL" id="PLW18426.1"/>
    </source>
</evidence>
<dbReference type="EMBL" id="PGCI01000733">
    <property type="protein sequence ID" value="PLW18426.1"/>
    <property type="molecule type" value="Genomic_DNA"/>
</dbReference>
<name>A0A2N5SYW6_9BASI</name>
<organism evidence="1 2">
    <name type="scientific">Puccinia coronata f. sp. avenae</name>
    <dbReference type="NCBI Taxonomy" id="200324"/>
    <lineage>
        <taxon>Eukaryota</taxon>
        <taxon>Fungi</taxon>
        <taxon>Dikarya</taxon>
        <taxon>Basidiomycota</taxon>
        <taxon>Pucciniomycotina</taxon>
        <taxon>Pucciniomycetes</taxon>
        <taxon>Pucciniales</taxon>
        <taxon>Pucciniaceae</taxon>
        <taxon>Puccinia</taxon>
    </lineage>
</organism>
<reference evidence="1 2" key="1">
    <citation type="submission" date="2017-11" db="EMBL/GenBank/DDBJ databases">
        <title>De novo assembly and phasing of dikaryotic genomes from two isolates of Puccinia coronata f. sp. avenae, the causal agent of oat crown rust.</title>
        <authorList>
            <person name="Miller M.E."/>
            <person name="Zhang Y."/>
            <person name="Omidvar V."/>
            <person name="Sperschneider J."/>
            <person name="Schwessinger B."/>
            <person name="Raley C."/>
            <person name="Palmer J.M."/>
            <person name="Garnica D."/>
            <person name="Upadhyaya N."/>
            <person name="Rathjen J."/>
            <person name="Taylor J.M."/>
            <person name="Park R.F."/>
            <person name="Dodds P.N."/>
            <person name="Hirsch C.D."/>
            <person name="Kianian S.F."/>
            <person name="Figueroa M."/>
        </authorList>
    </citation>
    <scope>NUCLEOTIDE SEQUENCE [LARGE SCALE GENOMIC DNA]</scope>
    <source>
        <strain evidence="1">12SD80</strain>
    </source>
</reference>
<protein>
    <submittedName>
        <fullName evidence="1">Uncharacterized protein</fullName>
    </submittedName>
</protein>
<sequence length="93" mass="10215">MAVRCRPGRHPLHVAPVGLVPPEPLKEARSPPAPLLHPTRGVLRHLVASSFSQYMFVEPLRPQYLLKSFTGTKPLLGLSELEVPFASLTALDI</sequence>
<dbReference type="Proteomes" id="UP000235392">
    <property type="component" value="Unassembled WGS sequence"/>
</dbReference>
<proteinExistence type="predicted"/>
<evidence type="ECO:0000313" key="2">
    <source>
        <dbReference type="Proteomes" id="UP000235392"/>
    </source>
</evidence>
<comment type="caution">
    <text evidence="1">The sequence shown here is derived from an EMBL/GenBank/DDBJ whole genome shotgun (WGS) entry which is preliminary data.</text>
</comment>
<dbReference type="AlphaFoldDB" id="A0A2N5SYW6"/>
<accession>A0A2N5SYW6</accession>
<gene>
    <name evidence="1" type="ORF">PCASD_15629</name>
</gene>